<evidence type="ECO:0000256" key="4">
    <source>
        <dbReference type="ARBA" id="ARBA00022723"/>
    </source>
</evidence>
<dbReference type="GO" id="GO:0006783">
    <property type="term" value="P:heme biosynthetic process"/>
    <property type="evidence" value="ECO:0007669"/>
    <property type="project" value="UniProtKB-UniRule"/>
</dbReference>
<dbReference type="Pfam" id="PF00762">
    <property type="entry name" value="Ferrochelatase"/>
    <property type="match status" value="1"/>
</dbReference>
<dbReference type="InterPro" id="IPR033644">
    <property type="entry name" value="Ferrochelatase_C"/>
</dbReference>
<dbReference type="EC" id="4.99.1.9" evidence="10"/>
<dbReference type="Proteomes" id="UP000051166">
    <property type="component" value="Unassembled WGS sequence"/>
</dbReference>
<evidence type="ECO:0000313" key="13">
    <source>
        <dbReference type="Proteomes" id="UP000051166"/>
    </source>
</evidence>
<feature type="binding site" evidence="10">
    <location>
        <position position="191"/>
    </location>
    <ligand>
        <name>Fe(2+)</name>
        <dbReference type="ChEBI" id="CHEBI:29033"/>
    </ligand>
</feature>
<dbReference type="AlphaFoldDB" id="A0A0R1V7N8"/>
<evidence type="ECO:0000256" key="1">
    <source>
        <dbReference type="ARBA" id="ARBA00004744"/>
    </source>
</evidence>
<evidence type="ECO:0000256" key="6">
    <source>
        <dbReference type="ARBA" id="ARBA00023133"/>
    </source>
</evidence>
<dbReference type="PATRIC" id="fig|1423801.4.peg.1129"/>
<keyword evidence="7 10" id="KW-0456">Lyase</keyword>
<dbReference type="Gene3D" id="3.40.50.1400">
    <property type="match status" value="2"/>
</dbReference>
<sequence>MKKGILLINLGTPVAPTAAAVRPYLRRFLGDPRVIAMPRLLWKPILELMILPKRPAASAKMYQAIWSQDYGSPLAYYTQKQATRLQALLPDRIVKYAFSYSAPFIPEVLREFAREQVEELTIIPLYPQYSTTTVGSVTDEITAFYHKSTFVPNLRVVTSFYQAPDYIEVLAAKIKNAWQQKHYDKLLLSYHGIPESYVAKGDPYARQCHATTQLLREKLGTIPVLETFQSKFGRAKWLEPATDHTLKSLPQTGIKNVLVVSPAFVSDCLETLHELQLENREYFMSAGGQTYDVVPCLNDDEDFIKVLKNLAVAPADQHALR</sequence>
<comment type="caution">
    <text evidence="10">Lacks conserved residue(s) required for the propagation of feature annotation.</text>
</comment>
<keyword evidence="13" id="KW-1185">Reference proteome</keyword>
<dbReference type="OrthoDB" id="9809741at2"/>
<gene>
    <name evidence="10" type="primary">cpfC</name>
    <name evidence="12" type="ORF">FD50_GL001108</name>
</gene>
<dbReference type="CDD" id="cd00419">
    <property type="entry name" value="Ferrochelatase_C"/>
    <property type="match status" value="1"/>
</dbReference>
<dbReference type="SUPFAM" id="SSF53800">
    <property type="entry name" value="Chelatase"/>
    <property type="match status" value="1"/>
</dbReference>
<dbReference type="STRING" id="1423801.FD50_GL001108"/>
<protein>
    <recommendedName>
        <fullName evidence="10">Coproporphyrin III ferrochelatase</fullName>
        <ecNumber evidence="10">4.99.1.9</ecNumber>
    </recommendedName>
</protein>
<name>A0A0R1V7N8_9LACO</name>
<keyword evidence="4 10" id="KW-0479">Metal-binding</keyword>
<evidence type="ECO:0000256" key="3">
    <source>
        <dbReference type="ARBA" id="ARBA00022490"/>
    </source>
</evidence>
<dbReference type="HAMAP" id="MF_00323">
    <property type="entry name" value="Ferrochelatase"/>
    <property type="match status" value="1"/>
</dbReference>
<dbReference type="PANTHER" id="PTHR11108">
    <property type="entry name" value="FERROCHELATASE"/>
    <property type="match status" value="1"/>
</dbReference>
<proteinExistence type="inferred from homology"/>
<keyword evidence="6 10" id="KW-0350">Heme biosynthesis</keyword>
<comment type="similarity">
    <text evidence="2 10 11">Belongs to the ferrochelatase family.</text>
</comment>
<keyword evidence="8 10" id="KW-0627">Porphyrin biosynthesis</keyword>
<evidence type="ECO:0000256" key="7">
    <source>
        <dbReference type="ARBA" id="ARBA00023239"/>
    </source>
</evidence>
<dbReference type="GO" id="GO:0046872">
    <property type="term" value="F:metal ion binding"/>
    <property type="evidence" value="ECO:0007669"/>
    <property type="project" value="UniProtKB-UniRule"/>
</dbReference>
<keyword evidence="5 10" id="KW-0408">Iron</keyword>
<dbReference type="GO" id="GO:0004325">
    <property type="term" value="F:ferrochelatase activity"/>
    <property type="evidence" value="ECO:0007669"/>
    <property type="project" value="UniProtKB-UniRule"/>
</dbReference>
<dbReference type="InterPro" id="IPR019772">
    <property type="entry name" value="Ferrochelatase_AS"/>
</dbReference>
<comment type="pathway">
    <text evidence="1 10 11">Porphyrin-containing compound metabolism; protoheme biosynthesis.</text>
</comment>
<feature type="binding site" evidence="10">
    <location>
        <position position="270"/>
    </location>
    <ligand>
        <name>Fe(2+)</name>
        <dbReference type="ChEBI" id="CHEBI:29033"/>
    </ligand>
</feature>
<evidence type="ECO:0000256" key="8">
    <source>
        <dbReference type="ARBA" id="ARBA00023244"/>
    </source>
</evidence>
<organism evidence="12 13">
    <name type="scientific">Liquorilactobacillus satsumensis DSM 16230 = JCM 12392</name>
    <dbReference type="NCBI Taxonomy" id="1423801"/>
    <lineage>
        <taxon>Bacteria</taxon>
        <taxon>Bacillati</taxon>
        <taxon>Bacillota</taxon>
        <taxon>Bacilli</taxon>
        <taxon>Lactobacillales</taxon>
        <taxon>Lactobacillaceae</taxon>
        <taxon>Liquorilactobacillus</taxon>
    </lineage>
</organism>
<dbReference type="FunFam" id="3.40.50.1400:FF:000002">
    <property type="entry name" value="Ferrochelatase"/>
    <property type="match status" value="1"/>
</dbReference>
<comment type="caution">
    <text evidence="12">The sequence shown here is derived from an EMBL/GenBank/DDBJ whole genome shotgun (WGS) entry which is preliminary data.</text>
</comment>
<evidence type="ECO:0000256" key="11">
    <source>
        <dbReference type="RuleBase" id="RU000607"/>
    </source>
</evidence>
<evidence type="ECO:0000313" key="12">
    <source>
        <dbReference type="EMBL" id="KRL97899.1"/>
    </source>
</evidence>
<comment type="subcellular location">
    <subcellularLocation>
        <location evidence="10 11">Cytoplasm</location>
    </subcellularLocation>
</comment>
<dbReference type="UniPathway" id="UPA00252"/>
<evidence type="ECO:0000256" key="5">
    <source>
        <dbReference type="ARBA" id="ARBA00023004"/>
    </source>
</evidence>
<evidence type="ECO:0000256" key="2">
    <source>
        <dbReference type="ARBA" id="ARBA00007718"/>
    </source>
</evidence>
<dbReference type="CDD" id="cd03411">
    <property type="entry name" value="Ferrochelatase_N"/>
    <property type="match status" value="1"/>
</dbReference>
<evidence type="ECO:0000256" key="10">
    <source>
        <dbReference type="HAMAP-Rule" id="MF_00323"/>
    </source>
</evidence>
<evidence type="ECO:0000256" key="9">
    <source>
        <dbReference type="ARBA" id="ARBA00024536"/>
    </source>
</evidence>
<reference evidence="12 13" key="1">
    <citation type="journal article" date="2015" name="Genome Announc.">
        <title>Expanding the biotechnology potential of lactobacilli through comparative genomics of 213 strains and associated genera.</title>
        <authorList>
            <person name="Sun Z."/>
            <person name="Harris H.M."/>
            <person name="McCann A."/>
            <person name="Guo C."/>
            <person name="Argimon S."/>
            <person name="Zhang W."/>
            <person name="Yang X."/>
            <person name="Jeffery I.B."/>
            <person name="Cooney J.C."/>
            <person name="Kagawa T.F."/>
            <person name="Liu W."/>
            <person name="Song Y."/>
            <person name="Salvetti E."/>
            <person name="Wrobel A."/>
            <person name="Rasinkangas P."/>
            <person name="Parkhill J."/>
            <person name="Rea M.C."/>
            <person name="O'Sullivan O."/>
            <person name="Ritari J."/>
            <person name="Douillard F.P."/>
            <person name="Paul Ross R."/>
            <person name="Yang R."/>
            <person name="Briner A.E."/>
            <person name="Felis G.E."/>
            <person name="de Vos W.M."/>
            <person name="Barrangou R."/>
            <person name="Klaenhammer T.R."/>
            <person name="Caufield P.W."/>
            <person name="Cui Y."/>
            <person name="Zhang H."/>
            <person name="O'Toole P.W."/>
        </authorList>
    </citation>
    <scope>NUCLEOTIDE SEQUENCE [LARGE SCALE GENOMIC DNA]</scope>
    <source>
        <strain evidence="12 13">DSM 16230</strain>
    </source>
</reference>
<dbReference type="InterPro" id="IPR033659">
    <property type="entry name" value="Ferrochelatase_N"/>
</dbReference>
<dbReference type="GO" id="GO:0005737">
    <property type="term" value="C:cytoplasm"/>
    <property type="evidence" value="ECO:0007669"/>
    <property type="project" value="UniProtKB-SubCell"/>
</dbReference>
<comment type="function">
    <text evidence="10 11">Involved in coproporphyrin-dependent heme b biosynthesis. Catalyzes the insertion of ferrous iron into coproporphyrin III to form Fe-coproporphyrin III.</text>
</comment>
<dbReference type="RefSeq" id="WP_056961030.1">
    <property type="nucleotide sequence ID" value="NZ_AZFQ01000047.1"/>
</dbReference>
<dbReference type="NCBIfam" id="TIGR00109">
    <property type="entry name" value="hemH"/>
    <property type="match status" value="1"/>
</dbReference>
<dbReference type="PROSITE" id="PS00534">
    <property type="entry name" value="FERROCHELATASE"/>
    <property type="match status" value="1"/>
</dbReference>
<accession>A0A0R1V7N8</accession>
<keyword evidence="3 10" id="KW-0963">Cytoplasm</keyword>
<comment type="catalytic activity">
    <reaction evidence="9">
        <text>Fe-coproporphyrin III + 2 H(+) = coproporphyrin III + Fe(2+)</text>
        <dbReference type="Rhea" id="RHEA:49572"/>
        <dbReference type="ChEBI" id="CHEBI:15378"/>
        <dbReference type="ChEBI" id="CHEBI:29033"/>
        <dbReference type="ChEBI" id="CHEBI:68438"/>
        <dbReference type="ChEBI" id="CHEBI:131725"/>
        <dbReference type="EC" id="4.99.1.9"/>
    </reaction>
    <physiologicalReaction direction="right-to-left" evidence="9">
        <dbReference type="Rhea" id="RHEA:49574"/>
    </physiologicalReaction>
</comment>
<dbReference type="InterPro" id="IPR001015">
    <property type="entry name" value="Ferrochelatase"/>
</dbReference>
<dbReference type="GeneID" id="98308466"/>
<dbReference type="PANTHER" id="PTHR11108:SF1">
    <property type="entry name" value="FERROCHELATASE, MITOCHONDRIAL"/>
    <property type="match status" value="1"/>
</dbReference>
<dbReference type="EMBL" id="AZFQ01000047">
    <property type="protein sequence ID" value="KRL97899.1"/>
    <property type="molecule type" value="Genomic_DNA"/>
</dbReference>